<comment type="caution">
    <text evidence="2">The sequence shown here is derived from an EMBL/GenBank/DDBJ whole genome shotgun (WGS) entry which is preliminary data.</text>
</comment>
<accession>A0A9W6XAL9</accession>
<keyword evidence="3" id="KW-1185">Reference proteome</keyword>
<evidence type="ECO:0000313" key="2">
    <source>
        <dbReference type="EMBL" id="GMF34683.1"/>
    </source>
</evidence>
<protein>
    <submittedName>
        <fullName evidence="2">Unnamed protein product</fullName>
    </submittedName>
</protein>
<evidence type="ECO:0000256" key="1">
    <source>
        <dbReference type="SAM" id="Phobius"/>
    </source>
</evidence>
<feature type="transmembrane region" description="Helical" evidence="1">
    <location>
        <begin position="286"/>
        <end position="305"/>
    </location>
</feature>
<proteinExistence type="predicted"/>
<reference evidence="2" key="1">
    <citation type="submission" date="2023-04" db="EMBL/GenBank/DDBJ databases">
        <title>Phytophthora fragariaefolia NBRC 109709.</title>
        <authorList>
            <person name="Ichikawa N."/>
            <person name="Sato H."/>
            <person name="Tonouchi N."/>
        </authorList>
    </citation>
    <scope>NUCLEOTIDE SEQUENCE</scope>
    <source>
        <strain evidence="2">NBRC 109709</strain>
    </source>
</reference>
<dbReference type="EMBL" id="BSXT01000829">
    <property type="protein sequence ID" value="GMF34683.1"/>
    <property type="molecule type" value="Genomic_DNA"/>
</dbReference>
<dbReference type="OrthoDB" id="117609at2759"/>
<sequence length="570" mass="65254">MKFGSVERAGPVLISTRRSKVHSSSVLSVNHSESSNRNCDVRAARRMLMAVWLTIGMVPLLLQGRSYLKFVAPHKLTGDLVVPAEAKRETENIADTCPVEGLFIAHVWWNIAITYYYTVEHRQICHFVIPQYNIHGSYIIGTKKVARYSTAPENCGNESYYFEHYFYHGSIGYYSFYEEAIGTYCEQDKTAYVRVRGLGTIDMNGEELAEDRGDVGYRQSYWYGIFGAIWISYRSILLRKSYTICKQYGRRCDRMQEKLRRKNAVVFMHESMRLSAHGTTNYHRMVMLYMLLEGIMSDLFLLIAQDGLVSRVQYISLGYNLAGILSMLFEIMESTLWWRDNVRLFIKRLLFSYETSLLGELLCAGLMQYYLTFLNRSSLRNSRPTAVAISYYAWSLIGHSIIAFGLTAFVISILIVWATYFTWWSHGTLAILLAPCCVDTTLGVRSKMIMLGGYMWEEGQLYYKVDALRSFGILKMVADDGDEFFVIRKVNWLSVPRRDLVVIGRVSGHCVEPCSDRLCTGTIRLFDHHLGGDLNQTRHSRPHSIRVDNIATTGPKTLSVLPSYKLPATT</sequence>
<dbReference type="Proteomes" id="UP001165121">
    <property type="component" value="Unassembled WGS sequence"/>
</dbReference>
<keyword evidence="1" id="KW-0812">Transmembrane</keyword>
<name>A0A9W6XAL9_9STRA</name>
<dbReference type="PANTHER" id="PTHR46366:SF1">
    <property type="entry name" value="PDZ DOMAIN-CONTAINING PROTEIN C1685.05"/>
    <property type="match status" value="1"/>
</dbReference>
<feature type="transmembrane region" description="Helical" evidence="1">
    <location>
        <begin position="317"/>
        <end position="338"/>
    </location>
</feature>
<gene>
    <name evidence="2" type="ORF">Pfra01_000896900</name>
</gene>
<feature type="transmembrane region" description="Helical" evidence="1">
    <location>
        <begin position="391"/>
        <end position="417"/>
    </location>
</feature>
<keyword evidence="1" id="KW-0472">Membrane</keyword>
<organism evidence="2 3">
    <name type="scientific">Phytophthora fragariaefolia</name>
    <dbReference type="NCBI Taxonomy" id="1490495"/>
    <lineage>
        <taxon>Eukaryota</taxon>
        <taxon>Sar</taxon>
        <taxon>Stramenopiles</taxon>
        <taxon>Oomycota</taxon>
        <taxon>Peronosporomycetes</taxon>
        <taxon>Peronosporales</taxon>
        <taxon>Peronosporaceae</taxon>
        <taxon>Phytophthora</taxon>
    </lineage>
</organism>
<dbReference type="AlphaFoldDB" id="A0A9W6XAL9"/>
<feature type="transmembrane region" description="Helical" evidence="1">
    <location>
        <begin position="350"/>
        <end position="371"/>
    </location>
</feature>
<keyword evidence="1" id="KW-1133">Transmembrane helix</keyword>
<dbReference type="PANTHER" id="PTHR46366">
    <property type="entry name" value="PRO-APOPTOTIC SERINE PROTEASE NMA111"/>
    <property type="match status" value="1"/>
</dbReference>
<evidence type="ECO:0000313" key="3">
    <source>
        <dbReference type="Proteomes" id="UP001165121"/>
    </source>
</evidence>